<evidence type="ECO:0000256" key="1">
    <source>
        <dbReference type="ARBA" id="ARBA00004442"/>
    </source>
</evidence>
<dbReference type="Gene3D" id="2.60.40.1120">
    <property type="entry name" value="Carboxypeptidase-like, regulatory domain"/>
    <property type="match status" value="1"/>
</dbReference>
<dbReference type="PROSITE" id="PS51257">
    <property type="entry name" value="PROKAR_LIPOPROTEIN"/>
    <property type="match status" value="1"/>
</dbReference>
<keyword evidence="3" id="KW-0998">Cell outer membrane</keyword>
<sequence length="1062" mass="117549">MKKIVRVICTLLPGFVGCVDYVYADPKLKHPTASKASVFIHTTGTVQDAKGMPLVGVSVAIKGTSSGTVTDAKGVFRLNLPTGEETLIFSSVGYKTLEVAVAKRTNFLVQMEDNDAALDEVVVVGYGTQKKVSLTGAVAPVDMKAIQQLPVGSLSAALQGQLPGVNVSGGTGRPGDNGGITVRNPIVLSKDGGTVRPLYVIDNVVRTEDDFNVLDASEVEAISVLKDAAAAIYGARSNQGVVVVATKRGKAGAPKVNYSGSIGFTDAIRLPSMMNGYEQATYLNDYYRTQGKPANDPLYYTQDELDHFRNNNYNWLEMAWKPATLTRHAVNVSGGSERATYYAGVSYNYQNANFDNINANKWTFRASTDIKVTKNLKAGFILSGDLSQRRMYYLKQGGENTENDMRGLLYTSQFNPPYVNGLPVLQPGGNQNNLESFHFFEIQRSDNYTATRNTGLNVMANLEYEVPFIKGLKARVLYSKTMDNSFGKQYGTRYNVYNFSMLGEHRHIVGGDIVGNPIPLKNGDQIRLNPGYVDSYQFNGYLNYDRQFGKHHVSGIAFFEQSERHTDMLAGLRENPIIGGLDNMRYATGAQTAEETETEAGTLSYAGRINYNYDDKYLAEVALRYDGSTNFAPEYRWGFFPSLSLGWVLSEEPFFKNGVSFVEFLKIRGSVGLSGGDATKPYNWLNSYSIQVGKGAVFGGNSDRPLGVVPNNIMANRGIRWDDNMKYNAGIDAQFFRNRLSFSLDGFYDHRYNMLTALSSSVPLTVGATLPSENFSIVNGFGFELSLGYSDKINKDWSYKINTFLAWSDNKRMRVDVERGKLGTYEDPIGRSTDMGLQGYVYEGMFRSQEEVDRYLEANPGYTIFGVVPKPGMLYYKDIRGPKDASGQFTAPDGKITKDVDMDFLTPKEDNHYSFGFNVSTTYKSFTLAAVMGGSFGGQAMVEGSARSRARPTVNRPSFWTDHWTPENPNAAYPDPFYEDSYSVASAFWFRSSFSFAMRNLNINYALPAPVAKNMGIGSMSVFLVAINPINFYNPYTYKTYQGAYDSYPTIRSFSLGLNVGF</sequence>
<accession>A0A2S7IN80</accession>
<dbReference type="InterPro" id="IPR036942">
    <property type="entry name" value="Beta-barrel_TonB_sf"/>
</dbReference>
<dbReference type="GO" id="GO:0009279">
    <property type="term" value="C:cell outer membrane"/>
    <property type="evidence" value="ECO:0007669"/>
    <property type="project" value="UniProtKB-SubCell"/>
</dbReference>
<gene>
    <name evidence="5" type="ORF">C5O19_05490</name>
</gene>
<dbReference type="NCBIfam" id="TIGR04056">
    <property type="entry name" value="OMP_RagA_SusC"/>
    <property type="match status" value="1"/>
</dbReference>
<evidence type="ECO:0000313" key="6">
    <source>
        <dbReference type="Proteomes" id="UP000239590"/>
    </source>
</evidence>
<evidence type="ECO:0000313" key="5">
    <source>
        <dbReference type="EMBL" id="PQA59109.1"/>
    </source>
</evidence>
<dbReference type="RefSeq" id="WP_104710352.1">
    <property type="nucleotide sequence ID" value="NZ_PTRA01000001.1"/>
</dbReference>
<dbReference type="AlphaFoldDB" id="A0A2S7IN80"/>
<name>A0A2S7IN80_9BACT</name>
<comment type="caution">
    <text evidence="5">The sequence shown here is derived from an EMBL/GenBank/DDBJ whole genome shotgun (WGS) entry which is preliminary data.</text>
</comment>
<reference evidence="6" key="1">
    <citation type="submission" date="2018-02" db="EMBL/GenBank/DDBJ databases">
        <title>Genome sequencing of Solimonas sp. HR-BB.</title>
        <authorList>
            <person name="Lee Y."/>
            <person name="Jeon C.O."/>
        </authorList>
    </citation>
    <scope>NUCLEOTIDE SEQUENCE [LARGE SCALE GENOMIC DNA]</scope>
    <source>
        <strain evidence="6">HR-U</strain>
    </source>
</reference>
<dbReference type="InterPro" id="IPR037066">
    <property type="entry name" value="Plug_dom_sf"/>
</dbReference>
<dbReference type="InterPro" id="IPR012910">
    <property type="entry name" value="Plug_dom"/>
</dbReference>
<evidence type="ECO:0000256" key="3">
    <source>
        <dbReference type="ARBA" id="ARBA00023237"/>
    </source>
</evidence>
<feature type="domain" description="TonB-dependent receptor plug" evidence="4">
    <location>
        <begin position="131"/>
        <end position="241"/>
    </location>
</feature>
<comment type="subcellular location">
    <subcellularLocation>
        <location evidence="1">Cell outer membrane</location>
    </subcellularLocation>
</comment>
<dbReference type="SUPFAM" id="SSF49464">
    <property type="entry name" value="Carboxypeptidase regulatory domain-like"/>
    <property type="match status" value="1"/>
</dbReference>
<dbReference type="Gene3D" id="2.40.170.20">
    <property type="entry name" value="TonB-dependent receptor, beta-barrel domain"/>
    <property type="match status" value="1"/>
</dbReference>
<proteinExistence type="predicted"/>
<dbReference type="SUPFAM" id="SSF56935">
    <property type="entry name" value="Porins"/>
    <property type="match status" value="1"/>
</dbReference>
<dbReference type="Pfam" id="PF13715">
    <property type="entry name" value="CarbopepD_reg_2"/>
    <property type="match status" value="1"/>
</dbReference>
<dbReference type="EMBL" id="PTRA01000001">
    <property type="protein sequence ID" value="PQA59109.1"/>
    <property type="molecule type" value="Genomic_DNA"/>
</dbReference>
<keyword evidence="2" id="KW-0472">Membrane</keyword>
<dbReference type="Pfam" id="PF07715">
    <property type="entry name" value="Plug"/>
    <property type="match status" value="1"/>
</dbReference>
<dbReference type="Gene3D" id="2.170.130.10">
    <property type="entry name" value="TonB-dependent receptor, plug domain"/>
    <property type="match status" value="1"/>
</dbReference>
<evidence type="ECO:0000259" key="4">
    <source>
        <dbReference type="Pfam" id="PF07715"/>
    </source>
</evidence>
<keyword evidence="6" id="KW-1185">Reference proteome</keyword>
<organism evidence="5 6">
    <name type="scientific">Siphonobacter curvatus</name>
    <dbReference type="NCBI Taxonomy" id="2094562"/>
    <lineage>
        <taxon>Bacteria</taxon>
        <taxon>Pseudomonadati</taxon>
        <taxon>Bacteroidota</taxon>
        <taxon>Cytophagia</taxon>
        <taxon>Cytophagales</taxon>
        <taxon>Cytophagaceae</taxon>
        <taxon>Siphonobacter</taxon>
    </lineage>
</organism>
<evidence type="ECO:0000256" key="2">
    <source>
        <dbReference type="ARBA" id="ARBA00023136"/>
    </source>
</evidence>
<dbReference type="OrthoDB" id="9768177at2"/>
<dbReference type="InterPro" id="IPR008969">
    <property type="entry name" value="CarboxyPept-like_regulatory"/>
</dbReference>
<protein>
    <submittedName>
        <fullName evidence="5">SusC/RagA family TonB-linked outer membrane protein</fullName>
    </submittedName>
</protein>
<dbReference type="InterPro" id="IPR023996">
    <property type="entry name" value="TonB-dep_OMP_SusC/RagA"/>
</dbReference>
<dbReference type="Proteomes" id="UP000239590">
    <property type="component" value="Unassembled WGS sequence"/>
</dbReference>